<proteinExistence type="predicted"/>
<sequence length="830" mass="90861">MTDSKPHKLLWVALLLGLGLRLALWGQLPRLGLIGDEAEYLAAADWLAHGRGFAWHLHYLWTRAPLYPLFLAAHLALFGNSLTPIFLSQIGLSLLNIGLIYTLGRLVLIRIRLRRVSSSVVRHINRRGYRGTQRDGFRATWGSSSAFLCVLCGQKPGHKRMRNRVPMRLVLPSNTYRYAPGIAAILGAIYLPFATYPQLILSETLFTSLLLGSLVALARWAQQRDWRWLIIAGLLLGLATLTRGLTLGFVPLVLLWVGLQAKRQWLSAVAILAVTFTCILAPWSLYASRTYGGMVLVDTTGAFNLALGARTAYDGGRSDAPLRNFILALLEPTLSQEQRSALVADQRNGACLYAAGDVRLQAALDTPVDQITQAERQALLNAEASCLLRQAPLAFVQKSLIELTDLFQINYTGDERLSKGFALGRLPPWYSLALFLLDDTLYVLCLPLAVLGWGWLRRQQPQSSAITLVGLWLLYNLGTAPLLFAINRFRVPLMPLVLLLAAYALATLFSRERRVPSGYTRACAALALLLGLIASAPYAYLEPRAAGQASRWASYLGPYPSSLENTRIALRTRPAYLAEQRLASALSSAAVGAAQAALNDPDLPTYAVGVGAPLLAGLQGDPAGGMDRLAQGPEQPLEGWQRSLIAGQLFRQMGDLEAARREFSPAQVDDQNPVAWAWQWLAPPPTNRIDLAGDNDLGYILGFYLGRYDPDLKATLRWASGDAALRFPRAASGYPQQLCLSISGLGWPSDMALPSVQVRVGTSNLGQIALSRELRTECLALPAQAAGSDLIVTLHADTFVPDALDLVRQQGPQVGQLRRLAYQLDWAEVR</sequence>
<dbReference type="GO" id="GO:0016763">
    <property type="term" value="F:pentosyltransferase activity"/>
    <property type="evidence" value="ECO:0007669"/>
    <property type="project" value="TreeGrafter"/>
</dbReference>
<dbReference type="PANTHER" id="PTHR33908:SF11">
    <property type="entry name" value="MEMBRANE PROTEIN"/>
    <property type="match status" value="1"/>
</dbReference>
<feature type="transmembrane region" description="Helical" evidence="8">
    <location>
        <begin position="175"/>
        <end position="193"/>
    </location>
</feature>
<keyword evidence="10" id="KW-1185">Reference proteome</keyword>
<evidence type="ECO:0000313" key="9">
    <source>
        <dbReference type="EMBL" id="EFO79760.1"/>
    </source>
</evidence>
<comment type="subcellular location">
    <subcellularLocation>
        <location evidence="1">Cell membrane</location>
        <topology evidence="1">Multi-pass membrane protein</topology>
    </subcellularLocation>
</comment>
<feature type="transmembrane region" description="Helical" evidence="8">
    <location>
        <begin position="492"/>
        <end position="510"/>
    </location>
</feature>
<dbReference type="Proteomes" id="UP000054010">
    <property type="component" value="Unassembled WGS sequence"/>
</dbReference>
<protein>
    <submittedName>
        <fullName evidence="9">Uncharacterized protein</fullName>
    </submittedName>
</protein>
<dbReference type="eggNOG" id="COG1807">
    <property type="taxonomic scope" value="Bacteria"/>
</dbReference>
<evidence type="ECO:0000313" key="10">
    <source>
        <dbReference type="Proteomes" id="UP000054010"/>
    </source>
</evidence>
<dbReference type="EMBL" id="ADVR01000106">
    <property type="protein sequence ID" value="EFO79760.1"/>
    <property type="molecule type" value="Genomic_DNA"/>
</dbReference>
<feature type="transmembrane region" description="Helical" evidence="8">
    <location>
        <begin position="465"/>
        <end position="486"/>
    </location>
</feature>
<feature type="transmembrane region" description="Helical" evidence="8">
    <location>
        <begin position="199"/>
        <end position="221"/>
    </location>
</feature>
<dbReference type="GO" id="GO:0009103">
    <property type="term" value="P:lipopolysaccharide biosynthetic process"/>
    <property type="evidence" value="ECO:0007669"/>
    <property type="project" value="UniProtKB-ARBA"/>
</dbReference>
<dbReference type="AlphaFoldDB" id="E1IGJ4"/>
<evidence type="ECO:0000256" key="1">
    <source>
        <dbReference type="ARBA" id="ARBA00004651"/>
    </source>
</evidence>
<evidence type="ECO:0000256" key="7">
    <source>
        <dbReference type="ARBA" id="ARBA00023136"/>
    </source>
</evidence>
<accession>E1IGJ4</accession>
<keyword evidence="2" id="KW-1003">Cell membrane</keyword>
<keyword evidence="4" id="KW-0808">Transferase</keyword>
<keyword evidence="3" id="KW-0328">Glycosyltransferase</keyword>
<evidence type="ECO:0000256" key="5">
    <source>
        <dbReference type="ARBA" id="ARBA00022692"/>
    </source>
</evidence>
<evidence type="ECO:0000256" key="6">
    <source>
        <dbReference type="ARBA" id="ARBA00022989"/>
    </source>
</evidence>
<feature type="transmembrane region" description="Helical" evidence="8">
    <location>
        <begin position="228"/>
        <end position="259"/>
    </location>
</feature>
<name>E1IGJ4_9CHLR</name>
<evidence type="ECO:0000256" key="3">
    <source>
        <dbReference type="ARBA" id="ARBA00022676"/>
    </source>
</evidence>
<dbReference type="HOGENOM" id="CLU_022870_0_0_0"/>
<feature type="transmembrane region" description="Helical" evidence="8">
    <location>
        <begin position="522"/>
        <end position="541"/>
    </location>
</feature>
<dbReference type="InterPro" id="IPR050297">
    <property type="entry name" value="LipidA_mod_glycosyltrf_83"/>
</dbReference>
<reference evidence="9 10" key="1">
    <citation type="journal article" date="2011" name="J. Bacteriol.">
        <title>Draft genome sequence of the anoxygenic filamentous phototrophic bacterium Oscillochloris trichoides subsp. DG-6.</title>
        <authorList>
            <person name="Kuznetsov B.B."/>
            <person name="Ivanovsky R.N."/>
            <person name="Keppen O.I."/>
            <person name="Sukhacheva M.V."/>
            <person name="Bumazhkin B.K."/>
            <person name="Patutina E.O."/>
            <person name="Beletsky A.V."/>
            <person name="Mardanov A.V."/>
            <person name="Baslerov R.V."/>
            <person name="Panteleeva A.N."/>
            <person name="Kolganova T.V."/>
            <person name="Ravin N.V."/>
            <person name="Skryabin K.G."/>
        </authorList>
    </citation>
    <scope>NUCLEOTIDE SEQUENCE [LARGE SCALE GENOMIC DNA]</scope>
    <source>
        <strain evidence="9 10">DG-6</strain>
    </source>
</reference>
<keyword evidence="5 8" id="KW-0812">Transmembrane</keyword>
<evidence type="ECO:0000256" key="4">
    <source>
        <dbReference type="ARBA" id="ARBA00022679"/>
    </source>
</evidence>
<feature type="transmembrane region" description="Helical" evidence="8">
    <location>
        <begin position="94"/>
        <end position="113"/>
    </location>
</feature>
<keyword evidence="6 8" id="KW-1133">Transmembrane helix</keyword>
<feature type="transmembrane region" description="Helical" evidence="8">
    <location>
        <begin position="265"/>
        <end position="286"/>
    </location>
</feature>
<keyword evidence="7 8" id="KW-0472">Membrane</keyword>
<comment type="caution">
    <text evidence="9">The sequence shown here is derived from an EMBL/GenBank/DDBJ whole genome shotgun (WGS) entry which is preliminary data.</text>
</comment>
<gene>
    <name evidence="9" type="ORF">OSCT_2445</name>
</gene>
<dbReference type="STRING" id="765420.OSCT_2445"/>
<organism evidence="9 10">
    <name type="scientific">Oscillochloris trichoides DG-6</name>
    <dbReference type="NCBI Taxonomy" id="765420"/>
    <lineage>
        <taxon>Bacteria</taxon>
        <taxon>Bacillati</taxon>
        <taxon>Chloroflexota</taxon>
        <taxon>Chloroflexia</taxon>
        <taxon>Chloroflexales</taxon>
        <taxon>Chloroflexineae</taxon>
        <taxon>Oscillochloridaceae</taxon>
        <taxon>Oscillochloris</taxon>
    </lineage>
</organism>
<dbReference type="PANTHER" id="PTHR33908">
    <property type="entry name" value="MANNOSYLTRANSFERASE YKCB-RELATED"/>
    <property type="match status" value="1"/>
</dbReference>
<evidence type="ECO:0000256" key="8">
    <source>
        <dbReference type="SAM" id="Phobius"/>
    </source>
</evidence>
<evidence type="ECO:0000256" key="2">
    <source>
        <dbReference type="ARBA" id="ARBA00022475"/>
    </source>
</evidence>
<dbReference type="GO" id="GO:0005886">
    <property type="term" value="C:plasma membrane"/>
    <property type="evidence" value="ECO:0007669"/>
    <property type="project" value="UniProtKB-SubCell"/>
</dbReference>